<sequence length="68" mass="7924">MLIHLCCRNTVFKGLLMENGFHQNINCSYYANNCDLLSVFPANTPFLCLLLESVEHALHWWDLSEYNC</sequence>
<dbReference type="AlphaFoldDB" id="A0A0V0GH63"/>
<protein>
    <submittedName>
        <fullName evidence="1">Putative ovule protein</fullName>
    </submittedName>
</protein>
<evidence type="ECO:0000313" key="1">
    <source>
        <dbReference type="EMBL" id="JAP07031.1"/>
    </source>
</evidence>
<proteinExistence type="predicted"/>
<name>A0A0V0GH63_SOLCH</name>
<reference evidence="1" key="1">
    <citation type="submission" date="2015-12" db="EMBL/GenBank/DDBJ databases">
        <title>Gene expression during late stages of embryo sac development: a critical building block for successful pollen-pistil interactions.</title>
        <authorList>
            <person name="Liu Y."/>
            <person name="Joly V."/>
            <person name="Sabar M."/>
            <person name="Matton D.P."/>
        </authorList>
    </citation>
    <scope>NUCLEOTIDE SEQUENCE</scope>
</reference>
<accession>A0A0V0GH63</accession>
<dbReference type="EMBL" id="GEDG01039655">
    <property type="protein sequence ID" value="JAP07031.1"/>
    <property type="molecule type" value="Transcribed_RNA"/>
</dbReference>
<organism evidence="1">
    <name type="scientific">Solanum chacoense</name>
    <name type="common">Chaco potato</name>
    <dbReference type="NCBI Taxonomy" id="4108"/>
    <lineage>
        <taxon>Eukaryota</taxon>
        <taxon>Viridiplantae</taxon>
        <taxon>Streptophyta</taxon>
        <taxon>Embryophyta</taxon>
        <taxon>Tracheophyta</taxon>
        <taxon>Spermatophyta</taxon>
        <taxon>Magnoliopsida</taxon>
        <taxon>eudicotyledons</taxon>
        <taxon>Gunneridae</taxon>
        <taxon>Pentapetalae</taxon>
        <taxon>asterids</taxon>
        <taxon>lamiids</taxon>
        <taxon>Solanales</taxon>
        <taxon>Solanaceae</taxon>
        <taxon>Solanoideae</taxon>
        <taxon>Solaneae</taxon>
        <taxon>Solanum</taxon>
    </lineage>
</organism>